<name>K0RE98_THAOC</name>
<dbReference type="AlphaFoldDB" id="K0RE98"/>
<evidence type="ECO:0000313" key="2">
    <source>
        <dbReference type="Proteomes" id="UP000266841"/>
    </source>
</evidence>
<dbReference type="Proteomes" id="UP000266841">
    <property type="component" value="Unassembled WGS sequence"/>
</dbReference>
<comment type="caution">
    <text evidence="1">The sequence shown here is derived from an EMBL/GenBank/DDBJ whole genome shotgun (WGS) entry which is preliminary data.</text>
</comment>
<keyword evidence="2" id="KW-1185">Reference proteome</keyword>
<evidence type="ECO:0000313" key="1">
    <source>
        <dbReference type="EMBL" id="EJK44847.1"/>
    </source>
</evidence>
<organism evidence="1 2">
    <name type="scientific">Thalassiosira oceanica</name>
    <name type="common">Marine diatom</name>
    <dbReference type="NCBI Taxonomy" id="159749"/>
    <lineage>
        <taxon>Eukaryota</taxon>
        <taxon>Sar</taxon>
        <taxon>Stramenopiles</taxon>
        <taxon>Ochrophyta</taxon>
        <taxon>Bacillariophyta</taxon>
        <taxon>Coscinodiscophyceae</taxon>
        <taxon>Thalassiosirophycidae</taxon>
        <taxon>Thalassiosirales</taxon>
        <taxon>Thalassiosiraceae</taxon>
        <taxon>Thalassiosira</taxon>
    </lineage>
</organism>
<dbReference type="OrthoDB" id="44477at2759"/>
<proteinExistence type="predicted"/>
<sequence length="119" mass="13820">MLKSDSLGEGVKRISPTPFKVSVYTLDQLGDRTETPQVKRKFQNELRPFLSESLQYNEKYPEYIDICDNGFEKRCKWLVHIRKTSSDWINSTINSRRDVEHFTSSLASWGVKPCAAMDQ</sequence>
<gene>
    <name evidence="1" type="ORF">THAOC_36582</name>
</gene>
<protein>
    <submittedName>
        <fullName evidence="1">Uncharacterized protein</fullName>
    </submittedName>
</protein>
<reference evidence="1 2" key="1">
    <citation type="journal article" date="2012" name="Genome Biol.">
        <title>Genome and low-iron response of an oceanic diatom adapted to chronic iron limitation.</title>
        <authorList>
            <person name="Lommer M."/>
            <person name="Specht M."/>
            <person name="Roy A.S."/>
            <person name="Kraemer L."/>
            <person name="Andreson R."/>
            <person name="Gutowska M.A."/>
            <person name="Wolf J."/>
            <person name="Bergner S.V."/>
            <person name="Schilhabel M.B."/>
            <person name="Klostermeier U.C."/>
            <person name="Beiko R.G."/>
            <person name="Rosenstiel P."/>
            <person name="Hippler M."/>
            <person name="Laroche J."/>
        </authorList>
    </citation>
    <scope>NUCLEOTIDE SEQUENCE [LARGE SCALE GENOMIC DNA]</scope>
    <source>
        <strain evidence="1 2">CCMP1005</strain>
    </source>
</reference>
<dbReference type="EMBL" id="AGNL01049140">
    <property type="protein sequence ID" value="EJK44847.1"/>
    <property type="molecule type" value="Genomic_DNA"/>
</dbReference>
<accession>K0RE98</accession>